<evidence type="ECO:0000256" key="1">
    <source>
        <dbReference type="SAM" id="MobiDB-lite"/>
    </source>
</evidence>
<evidence type="ECO:0000313" key="4">
    <source>
        <dbReference type="Proteomes" id="UP000178885"/>
    </source>
</evidence>
<evidence type="ECO:0000256" key="2">
    <source>
        <dbReference type="SAM" id="SignalP"/>
    </source>
</evidence>
<dbReference type="EMBL" id="MFSU01000029">
    <property type="protein sequence ID" value="OGI48375.1"/>
    <property type="molecule type" value="Genomic_DNA"/>
</dbReference>
<gene>
    <name evidence="3" type="ORF">A2151_04060</name>
</gene>
<dbReference type="PROSITE" id="PS51257">
    <property type="entry name" value="PROKAR_LIPOPROTEIN"/>
    <property type="match status" value="1"/>
</dbReference>
<name>A0A1F6TTF4_9PROT</name>
<evidence type="ECO:0000313" key="3">
    <source>
        <dbReference type="EMBL" id="OGI48375.1"/>
    </source>
</evidence>
<dbReference type="AlphaFoldDB" id="A0A1F6TTF4"/>
<feature type="compositionally biased region" description="Low complexity" evidence="1">
    <location>
        <begin position="24"/>
        <end position="38"/>
    </location>
</feature>
<proteinExistence type="predicted"/>
<accession>A0A1F6TTF4</accession>
<keyword evidence="2" id="KW-0732">Signal</keyword>
<dbReference type="Proteomes" id="UP000178885">
    <property type="component" value="Unassembled WGS sequence"/>
</dbReference>
<reference evidence="3 4" key="1">
    <citation type="journal article" date="2016" name="Nat. Commun.">
        <title>Thousands of microbial genomes shed light on interconnected biogeochemical processes in an aquifer system.</title>
        <authorList>
            <person name="Anantharaman K."/>
            <person name="Brown C.T."/>
            <person name="Hug L.A."/>
            <person name="Sharon I."/>
            <person name="Castelle C.J."/>
            <person name="Probst A.J."/>
            <person name="Thomas B.C."/>
            <person name="Singh A."/>
            <person name="Wilkins M.J."/>
            <person name="Karaoz U."/>
            <person name="Brodie E.L."/>
            <person name="Williams K.H."/>
            <person name="Hubbard S.S."/>
            <person name="Banfield J.F."/>
        </authorList>
    </citation>
    <scope>NUCLEOTIDE SEQUENCE [LARGE SCALE GENOMIC DNA]</scope>
</reference>
<sequence>MYKNFLVLAFLTVSLGGCGGGGSSSTTTTTTTSDNNSAGTVTISGAATTIASAAPGFKGKAARRAFASASVGLYQISPDGTATQVSIGTVTTDASGNYSIPNVPVPTTGTGAATDFYYEVRVTDGATTVAAPVAPAANTTVDVNPETDLAAKVLSDVADVPGMTALPTPSADLIEAVRRQVADNAVDLATSGALDIPAAGAATAVASANGLAAGGGNAEKMYKAVQFESEAIGLAADATTTASEAAAYLKRVTREGCNQAASGNPLPAAAAEVLGAAFLTDATYTAQQVIAAYNANGGTVDAAAKISQFATMLTSIDTKLAATTDSGLTAAEQIALFAKRDLTGSAFGSSTALNVDQAVSLLQSLSYDQSQTLSQNNRPCNAGNIDMTHVIASLTNSSDLTAAKIADAEIYHDSGFGCDANAGKGHFRADIDVYVPTGVVDSVTIASTDTAALNSGSVTLTRNGSRWQSNTDGVCVNMGTSVTYTITAVTTGGNVNSTVTRNHPNVPEAMTTINGGTPTLNGQPNVFTVKRPVYSWESPATKLASIAGAPSDSAVKYTYEFSHVAVQGHSLAGGPLSQCGQNNAFGERAMYSVSSFIPSVDCDPAACAAAVNAAQGSTVITEGQINCRMNIQTYLVDAYDRLLGQAAGHFREFCIDSNGDGDCGI</sequence>
<feature type="signal peptide" evidence="2">
    <location>
        <begin position="1"/>
        <end position="19"/>
    </location>
</feature>
<comment type="caution">
    <text evidence="3">The sequence shown here is derived from an EMBL/GenBank/DDBJ whole genome shotgun (WGS) entry which is preliminary data.</text>
</comment>
<organism evidence="3 4">
    <name type="scientific">Candidatus Muproteobacteria bacterium RBG_16_65_34</name>
    <dbReference type="NCBI Taxonomy" id="1817760"/>
    <lineage>
        <taxon>Bacteria</taxon>
        <taxon>Pseudomonadati</taxon>
        <taxon>Pseudomonadota</taxon>
        <taxon>Candidatus Muproteobacteria</taxon>
    </lineage>
</organism>
<feature type="chain" id="PRO_5009526835" evidence="2">
    <location>
        <begin position="20"/>
        <end position="665"/>
    </location>
</feature>
<feature type="region of interest" description="Disordered" evidence="1">
    <location>
        <begin position="19"/>
        <end position="38"/>
    </location>
</feature>
<protein>
    <submittedName>
        <fullName evidence="3">Uncharacterized protein</fullName>
    </submittedName>
</protein>